<sequence>PPYSPDISSLDYGCFAELKRELRGRQF</sequence>
<protein>
    <recommendedName>
        <fullName evidence="3">Histone-lysine N-methyltransferase SETMAR</fullName>
    </recommendedName>
</protein>
<dbReference type="Gene3D" id="3.30.420.10">
    <property type="entry name" value="Ribonuclease H-like superfamily/Ribonuclease H"/>
    <property type="match status" value="1"/>
</dbReference>
<organism evidence="2">
    <name type="scientific">Camponotus floridanus</name>
    <name type="common">Florida carpenter ant</name>
    <dbReference type="NCBI Taxonomy" id="104421"/>
    <lineage>
        <taxon>Eukaryota</taxon>
        <taxon>Metazoa</taxon>
        <taxon>Ecdysozoa</taxon>
        <taxon>Arthropoda</taxon>
        <taxon>Hexapoda</taxon>
        <taxon>Insecta</taxon>
        <taxon>Pterygota</taxon>
        <taxon>Neoptera</taxon>
        <taxon>Endopterygota</taxon>
        <taxon>Hymenoptera</taxon>
        <taxon>Apocrita</taxon>
        <taxon>Aculeata</taxon>
        <taxon>Formicoidea</taxon>
        <taxon>Formicidae</taxon>
        <taxon>Formicinae</taxon>
        <taxon>Camponotus</taxon>
    </lineage>
</organism>
<gene>
    <name evidence="1" type="ORF">EAG_02589</name>
</gene>
<feature type="non-terminal residue" evidence="1">
    <location>
        <position position="27"/>
    </location>
</feature>
<feature type="non-terminal residue" evidence="1">
    <location>
        <position position="1"/>
    </location>
</feature>
<accession>E2AGC4</accession>
<evidence type="ECO:0008006" key="3">
    <source>
        <dbReference type="Google" id="ProtNLM"/>
    </source>
</evidence>
<evidence type="ECO:0000313" key="1">
    <source>
        <dbReference type="EMBL" id="EFN67514.1"/>
    </source>
</evidence>
<dbReference type="InterPro" id="IPR036397">
    <property type="entry name" value="RNaseH_sf"/>
</dbReference>
<reference evidence="1 2" key="1">
    <citation type="journal article" date="2010" name="Science">
        <title>Genomic comparison of the ants Camponotus floridanus and Harpegnathos saltator.</title>
        <authorList>
            <person name="Bonasio R."/>
            <person name="Zhang G."/>
            <person name="Ye C."/>
            <person name="Mutti N.S."/>
            <person name="Fang X."/>
            <person name="Qin N."/>
            <person name="Donahue G."/>
            <person name="Yang P."/>
            <person name="Li Q."/>
            <person name="Li C."/>
            <person name="Zhang P."/>
            <person name="Huang Z."/>
            <person name="Berger S.L."/>
            <person name="Reinberg D."/>
            <person name="Wang J."/>
            <person name="Liebig J."/>
        </authorList>
    </citation>
    <scope>NUCLEOTIDE SEQUENCE [LARGE SCALE GENOMIC DNA]</scope>
    <source>
        <strain evidence="2">C129</strain>
    </source>
</reference>
<dbReference type="Proteomes" id="UP000000311">
    <property type="component" value="Unassembled WGS sequence"/>
</dbReference>
<proteinExistence type="predicted"/>
<dbReference type="GO" id="GO:0003676">
    <property type="term" value="F:nucleic acid binding"/>
    <property type="evidence" value="ECO:0007669"/>
    <property type="project" value="InterPro"/>
</dbReference>
<dbReference type="AlphaFoldDB" id="E2AGC4"/>
<keyword evidence="2" id="KW-1185">Reference proteome</keyword>
<dbReference type="InParanoid" id="E2AGC4"/>
<evidence type="ECO:0000313" key="2">
    <source>
        <dbReference type="Proteomes" id="UP000000311"/>
    </source>
</evidence>
<name>E2AGC4_CAMFO</name>
<dbReference type="EMBL" id="GL439288">
    <property type="protein sequence ID" value="EFN67514.1"/>
    <property type="molecule type" value="Genomic_DNA"/>
</dbReference>